<dbReference type="PANTHER" id="PTHR46328">
    <property type="entry name" value="FAR-RED IMPAIRED RESPONSIVE (FAR1) FAMILY PROTEIN-RELATED"/>
    <property type="match status" value="1"/>
</dbReference>
<dbReference type="GeneID" id="118349616"/>
<dbReference type="PANTHER" id="PTHR46328:SF35">
    <property type="entry name" value="PROTEIN FAR1-RELATED SEQUENCE 5-LIKE"/>
    <property type="match status" value="1"/>
</dbReference>
<dbReference type="InParanoid" id="A0A6P9F8P2"/>
<evidence type="ECO:0000313" key="4">
    <source>
        <dbReference type="RefSeq" id="XP_035550982.1"/>
    </source>
</evidence>
<sequence>MEKGKENPSLSTPCSSNPSTAEIPTTAPNFPNYMHGYGPGPAWSPAFITYPNAYQCPSNIVMNTGYPFQYGMRPLTPPMATSSGTTERIEEDTPGCRETEAPCSSSMVYEQGEDDRPESGESGYGTAETPSLDRMDEPDIIEEPKAGMEFDSVEELMSYYKLYAKKCGFGSMTQRSERDDEGSVRYVTIGCARGGKARNRTMNVAKPRPTGKTDCKARINALKVRGKMQLTTVNNTHNHGLSPQKSRFFRSNREVSETVKRVLDTNDLAGIRMNKSFGSLVVGAGGFENLPFLKKDCRNYIDKARHLRLGAGGAGALRDYFCRM</sequence>
<feature type="region of interest" description="Disordered" evidence="1">
    <location>
        <begin position="1"/>
        <end position="26"/>
    </location>
</feature>
<keyword evidence="3" id="KW-1185">Reference proteome</keyword>
<evidence type="ECO:0000259" key="2">
    <source>
        <dbReference type="Pfam" id="PF03101"/>
    </source>
</evidence>
<dbReference type="OrthoDB" id="2422440at2759"/>
<dbReference type="InterPro" id="IPR004330">
    <property type="entry name" value="FAR1_DNA_bnd_dom"/>
</dbReference>
<evidence type="ECO:0000256" key="1">
    <source>
        <dbReference type="SAM" id="MobiDB-lite"/>
    </source>
</evidence>
<evidence type="ECO:0000313" key="3">
    <source>
        <dbReference type="Proteomes" id="UP000235220"/>
    </source>
</evidence>
<dbReference type="Proteomes" id="UP000235220">
    <property type="component" value="Chromosome 10"/>
</dbReference>
<proteinExistence type="predicted"/>
<gene>
    <name evidence="4" type="primary">LOC118349616</name>
</gene>
<accession>A0A6P9F8P2</accession>
<name>A0A6P9F8P2_JUGRE</name>
<dbReference type="AlphaFoldDB" id="A0A6P9F8P2"/>
<protein>
    <submittedName>
        <fullName evidence="4">Protein FAR1-RELATED SEQUENCE 5-like</fullName>
    </submittedName>
</protein>
<dbReference type="Pfam" id="PF03101">
    <property type="entry name" value="FAR1"/>
    <property type="match status" value="1"/>
</dbReference>
<reference evidence="4" key="1">
    <citation type="submission" date="2025-08" db="UniProtKB">
        <authorList>
            <consortium name="RefSeq"/>
        </authorList>
    </citation>
    <scope>IDENTIFICATION</scope>
    <source>
        <tissue evidence="4">Leaves</tissue>
    </source>
</reference>
<dbReference type="KEGG" id="jre:118349616"/>
<feature type="domain" description="FAR1" evidence="2">
    <location>
        <begin position="158"/>
        <end position="242"/>
    </location>
</feature>
<feature type="region of interest" description="Disordered" evidence="1">
    <location>
        <begin position="79"/>
        <end position="136"/>
    </location>
</feature>
<dbReference type="RefSeq" id="XP_035550982.1">
    <property type="nucleotide sequence ID" value="XM_035695089.1"/>
</dbReference>
<feature type="compositionally biased region" description="Polar residues" evidence="1">
    <location>
        <begin position="8"/>
        <end position="26"/>
    </location>
</feature>
<organism evidence="3 4">
    <name type="scientific">Juglans regia</name>
    <name type="common">English walnut</name>
    <dbReference type="NCBI Taxonomy" id="51240"/>
    <lineage>
        <taxon>Eukaryota</taxon>
        <taxon>Viridiplantae</taxon>
        <taxon>Streptophyta</taxon>
        <taxon>Embryophyta</taxon>
        <taxon>Tracheophyta</taxon>
        <taxon>Spermatophyta</taxon>
        <taxon>Magnoliopsida</taxon>
        <taxon>eudicotyledons</taxon>
        <taxon>Gunneridae</taxon>
        <taxon>Pentapetalae</taxon>
        <taxon>rosids</taxon>
        <taxon>fabids</taxon>
        <taxon>Fagales</taxon>
        <taxon>Juglandaceae</taxon>
        <taxon>Juglans</taxon>
    </lineage>
</organism>